<name>A0A2S9J7U3_9SPHI</name>
<dbReference type="PANTHER" id="PTHR30273:SF2">
    <property type="entry name" value="PROTEIN FECR"/>
    <property type="match status" value="1"/>
</dbReference>
<evidence type="ECO:0000256" key="1">
    <source>
        <dbReference type="SAM" id="Phobius"/>
    </source>
</evidence>
<protein>
    <recommendedName>
        <fullName evidence="6">Iron dicitrate transport regulator FecR</fullName>
    </recommendedName>
</protein>
<dbReference type="Pfam" id="PF16344">
    <property type="entry name" value="FecR_C"/>
    <property type="match status" value="1"/>
</dbReference>
<comment type="caution">
    <text evidence="4">The sequence shown here is derived from an EMBL/GenBank/DDBJ whole genome shotgun (WGS) entry which is preliminary data.</text>
</comment>
<dbReference type="OrthoDB" id="1452822at2"/>
<dbReference type="InterPro" id="IPR032508">
    <property type="entry name" value="FecR_C"/>
</dbReference>
<dbReference type="RefSeq" id="WP_105715383.1">
    <property type="nucleotide sequence ID" value="NZ_PVBQ01000002.1"/>
</dbReference>
<keyword evidence="1" id="KW-0812">Transmembrane</keyword>
<dbReference type="EMBL" id="PVBQ01000002">
    <property type="protein sequence ID" value="PRD48817.1"/>
    <property type="molecule type" value="Genomic_DNA"/>
</dbReference>
<evidence type="ECO:0000259" key="3">
    <source>
        <dbReference type="Pfam" id="PF16344"/>
    </source>
</evidence>
<feature type="transmembrane region" description="Helical" evidence="1">
    <location>
        <begin position="88"/>
        <end position="106"/>
    </location>
</feature>
<keyword evidence="5" id="KW-1185">Reference proteome</keyword>
<feature type="domain" description="FecR protein" evidence="2">
    <location>
        <begin position="125"/>
        <end position="208"/>
    </location>
</feature>
<keyword evidence="1" id="KW-1133">Transmembrane helix</keyword>
<dbReference type="InterPro" id="IPR012373">
    <property type="entry name" value="Ferrdict_sens_TM"/>
</dbReference>
<proteinExistence type="predicted"/>
<sequence length="320" mass="36968">MKELIIKYIVGEADNQERLLVEAWVAEHNDNKKELEEMKKIWDIGENLKQIPEIDVDKAWSDFVRMRDTQSNTAKKIDTTQKRISPRWLSVAASLMLFGTLAFWGLQSALSVKKELKTDMQVQHAGLPDGSTVHLNTHAEMVYQKQWLGKDRKVQLFKGAVFFDVKKDQNHPFVIESGKSEITVLGTSFHVRRDGTDTEVIVASGAVKVTYGGQELILKPNQMLVVSDTSNQKLRVDTVPDQLYRYYVHQEFTFENTPLRRVFEVLGKAYGKKFLIEDPKTKELTYTATFEQQNLTEIVDVILKTFDLKMRKKDDIYYIK</sequence>
<organism evidence="4 5">
    <name type="scientific">Sphingobacterium haloxyli</name>
    <dbReference type="NCBI Taxonomy" id="2100533"/>
    <lineage>
        <taxon>Bacteria</taxon>
        <taxon>Pseudomonadati</taxon>
        <taxon>Bacteroidota</taxon>
        <taxon>Sphingobacteriia</taxon>
        <taxon>Sphingobacteriales</taxon>
        <taxon>Sphingobacteriaceae</taxon>
        <taxon>Sphingobacterium</taxon>
    </lineage>
</organism>
<reference evidence="4 5" key="1">
    <citation type="submission" date="2018-02" db="EMBL/GenBank/DDBJ databases">
        <title>The draft genome of Sphingobacterium sp. 5JN-11.</title>
        <authorList>
            <person name="Liu L."/>
            <person name="Li L."/>
            <person name="Liang L."/>
            <person name="Zhang X."/>
            <person name="Wang T."/>
        </authorList>
    </citation>
    <scope>NUCLEOTIDE SEQUENCE [LARGE SCALE GENOMIC DNA]</scope>
    <source>
        <strain evidence="4 5">5JN-11</strain>
    </source>
</reference>
<evidence type="ECO:0000313" key="5">
    <source>
        <dbReference type="Proteomes" id="UP000239711"/>
    </source>
</evidence>
<dbReference type="InterPro" id="IPR006860">
    <property type="entry name" value="FecR"/>
</dbReference>
<dbReference type="Gene3D" id="3.55.50.30">
    <property type="match status" value="1"/>
</dbReference>
<evidence type="ECO:0000313" key="4">
    <source>
        <dbReference type="EMBL" id="PRD48817.1"/>
    </source>
</evidence>
<dbReference type="Gene3D" id="2.60.120.1440">
    <property type="match status" value="1"/>
</dbReference>
<evidence type="ECO:0000259" key="2">
    <source>
        <dbReference type="Pfam" id="PF04773"/>
    </source>
</evidence>
<feature type="domain" description="Protein FecR C-terminal" evidence="3">
    <location>
        <begin position="251"/>
        <end position="319"/>
    </location>
</feature>
<dbReference type="AlphaFoldDB" id="A0A2S9J7U3"/>
<dbReference type="GO" id="GO:0016989">
    <property type="term" value="F:sigma factor antagonist activity"/>
    <property type="evidence" value="ECO:0007669"/>
    <property type="project" value="TreeGrafter"/>
</dbReference>
<evidence type="ECO:0008006" key="6">
    <source>
        <dbReference type="Google" id="ProtNLM"/>
    </source>
</evidence>
<keyword evidence="1" id="KW-0472">Membrane</keyword>
<accession>A0A2S9J7U3</accession>
<dbReference type="Proteomes" id="UP000239711">
    <property type="component" value="Unassembled WGS sequence"/>
</dbReference>
<gene>
    <name evidence="4" type="ORF">C5745_02420</name>
</gene>
<dbReference type="PANTHER" id="PTHR30273">
    <property type="entry name" value="PERIPLASMIC SIGNAL SENSOR AND SIGMA FACTOR ACTIVATOR FECR-RELATED"/>
    <property type="match status" value="1"/>
</dbReference>
<dbReference type="PIRSF" id="PIRSF018266">
    <property type="entry name" value="FecR"/>
    <property type="match status" value="1"/>
</dbReference>
<dbReference type="Pfam" id="PF04773">
    <property type="entry name" value="FecR"/>
    <property type="match status" value="1"/>
</dbReference>